<protein>
    <submittedName>
        <fullName evidence="2">Uncharacterized protein</fullName>
    </submittedName>
</protein>
<feature type="region of interest" description="Disordered" evidence="1">
    <location>
        <begin position="1"/>
        <end position="22"/>
    </location>
</feature>
<dbReference type="Proteomes" id="UP000321915">
    <property type="component" value="Segment"/>
</dbReference>
<organism evidence="2 3">
    <name type="scientific">Arthrobacter phage Qui</name>
    <dbReference type="NCBI Taxonomy" id="2603260"/>
    <lineage>
        <taxon>Viruses</taxon>
        <taxon>Duplodnaviria</taxon>
        <taxon>Heunggongvirae</taxon>
        <taxon>Uroviricota</taxon>
        <taxon>Caudoviricetes</taxon>
        <taxon>Quivirus</taxon>
        <taxon>Quivirus qui</taxon>
    </lineage>
</organism>
<reference evidence="2 3" key="1">
    <citation type="submission" date="2019-07" db="EMBL/GenBank/DDBJ databases">
        <authorList>
            <person name="Abdullah A."/>
            <person name="Lima G.C."/>
            <person name="Cuneo C.K."/>
            <person name="Ennest D.C."/>
            <person name="Fritz K.J."/>
            <person name="Johnson B.T."/>
            <person name="Larson S.M."/>
            <person name="Lemunyete M.N."/>
            <person name="Murray M.B."/>
            <person name="Osmond D.E."/>
            <person name="Patras K.A."/>
            <person name="Ransibrahmanakul S."/>
            <person name="Simpson K.A."/>
            <person name="Thull B.S."/>
            <person name="Wetzel S."/>
            <person name="Bonilla J.A."/>
            <person name="Klyczek K."/>
            <person name="Garlena R.A."/>
            <person name="Russell D.A."/>
            <person name="Pope W.H."/>
            <person name="Jacobs-Sera D."/>
            <person name="Hatfull G.F."/>
        </authorList>
    </citation>
    <scope>NUCLEOTIDE SEQUENCE [LARGE SCALE GENOMIC DNA]</scope>
</reference>
<dbReference type="RefSeq" id="YP_010660466.1">
    <property type="nucleotide sequence ID" value="NC_070877.1"/>
</dbReference>
<keyword evidence="3" id="KW-1185">Reference proteome</keyword>
<evidence type="ECO:0000313" key="2">
    <source>
        <dbReference type="EMBL" id="QED11590.1"/>
    </source>
</evidence>
<evidence type="ECO:0000313" key="3">
    <source>
        <dbReference type="Proteomes" id="UP000321915"/>
    </source>
</evidence>
<dbReference type="EMBL" id="MN183282">
    <property type="protein sequence ID" value="QED11590.1"/>
    <property type="molecule type" value="Genomic_DNA"/>
</dbReference>
<evidence type="ECO:0000256" key="1">
    <source>
        <dbReference type="SAM" id="MobiDB-lite"/>
    </source>
</evidence>
<dbReference type="GeneID" id="77936462"/>
<proteinExistence type="predicted"/>
<accession>A0A5B8WFL7</accession>
<gene>
    <name evidence="2" type="primary">100</name>
    <name evidence="2" type="ORF">SEA_QUI_100</name>
</gene>
<dbReference type="KEGG" id="vg:77936462"/>
<sequence>MSEVNGPQKPVAMNYGGNSNRQREAAAVAAPERVKIEKVIEGRAVERKKGVGRRIKDHFQGENDMNSIASYVFWEVIVPKVKDLAVDAINEGTDRAFYGASRRSSSSNTRVVSRPTAYNRIYQSSNEPRTVSQRARTTHDFDQDIVLPSLGEAEKVLDTLIEYVEKYGFVSVMDLYDAVGVTNGEFTDEKHGWDDLRTAKPVRTRAGYILDLPPTKQRD</sequence>
<name>A0A5B8WFL7_9CAUD</name>